<dbReference type="PROSITE" id="PS50994">
    <property type="entry name" value="INTEGRASE"/>
    <property type="match status" value="1"/>
</dbReference>
<comment type="caution">
    <text evidence="3">The sequence shown here is derived from an EMBL/GenBank/DDBJ whole genome shotgun (WGS) entry which is preliminary data.</text>
</comment>
<proteinExistence type="predicted"/>
<dbReference type="AlphaFoldDB" id="A0A2T5HXQ9"/>
<dbReference type="SUPFAM" id="SSF53098">
    <property type="entry name" value="Ribonuclease H-like"/>
    <property type="match status" value="1"/>
</dbReference>
<evidence type="ECO:0000313" key="3">
    <source>
        <dbReference type="EMBL" id="PTQ76362.1"/>
    </source>
</evidence>
<feature type="compositionally biased region" description="Basic and acidic residues" evidence="1">
    <location>
        <begin position="199"/>
        <end position="217"/>
    </location>
</feature>
<dbReference type="InterPro" id="IPR036397">
    <property type="entry name" value="RNaseH_sf"/>
</dbReference>
<evidence type="ECO:0000259" key="2">
    <source>
        <dbReference type="PROSITE" id="PS50994"/>
    </source>
</evidence>
<dbReference type="Proteomes" id="UP000244128">
    <property type="component" value="Unassembled WGS sequence"/>
</dbReference>
<dbReference type="GO" id="GO:0015074">
    <property type="term" value="P:DNA integration"/>
    <property type="evidence" value="ECO:0007669"/>
    <property type="project" value="InterPro"/>
</dbReference>
<evidence type="ECO:0000256" key="1">
    <source>
        <dbReference type="SAM" id="MobiDB-lite"/>
    </source>
</evidence>
<dbReference type="InterPro" id="IPR012337">
    <property type="entry name" value="RNaseH-like_sf"/>
</dbReference>
<dbReference type="InterPro" id="IPR050900">
    <property type="entry name" value="Transposase_IS3/IS150/IS904"/>
</dbReference>
<sequence length="217" mass="25066">MGYYLPAHTGIGSLFYLYLFIDIFSRKIIGWQVYDTESSELASDVMRDICMREKIAPDQVVLHSDNGSPMKGATLLATLQALGVTPSFSRPAVSNDNPYLESLFKTMKYRPAYPSQAFESLLAARRWVGMFIQWYNHEHRHSAIRFVTPAERHANLDTELLQKRANVYEEAKKRHPERWSGVTRNWQPVRVVHLNPDQRVPKKTDQKEVNSELKKTA</sequence>
<feature type="domain" description="Integrase catalytic" evidence="2">
    <location>
        <begin position="1"/>
        <end position="157"/>
    </location>
</feature>
<evidence type="ECO:0000313" key="4">
    <source>
        <dbReference type="Proteomes" id="UP000244128"/>
    </source>
</evidence>
<dbReference type="PANTHER" id="PTHR46889">
    <property type="entry name" value="TRANSPOSASE INSF FOR INSERTION SEQUENCE IS3B-RELATED"/>
    <property type="match status" value="1"/>
</dbReference>
<dbReference type="GO" id="GO:0003676">
    <property type="term" value="F:nucleic acid binding"/>
    <property type="evidence" value="ECO:0007669"/>
    <property type="project" value="InterPro"/>
</dbReference>
<dbReference type="Gene3D" id="3.30.420.10">
    <property type="entry name" value="Ribonuclease H-like superfamily/Ribonuclease H"/>
    <property type="match status" value="1"/>
</dbReference>
<name>A0A2T5HXQ9_9PROT</name>
<dbReference type="Pfam" id="PF13683">
    <property type="entry name" value="rve_3"/>
    <property type="match status" value="1"/>
</dbReference>
<organism evidence="3 4">
    <name type="scientific">Nitrosomonas oligotropha</name>
    <dbReference type="NCBI Taxonomy" id="42354"/>
    <lineage>
        <taxon>Bacteria</taxon>
        <taxon>Pseudomonadati</taxon>
        <taxon>Pseudomonadota</taxon>
        <taxon>Betaproteobacteria</taxon>
        <taxon>Nitrosomonadales</taxon>
        <taxon>Nitrosomonadaceae</taxon>
        <taxon>Nitrosomonas</taxon>
    </lineage>
</organism>
<dbReference type="EMBL" id="QAOI01000018">
    <property type="protein sequence ID" value="PTQ76362.1"/>
    <property type="molecule type" value="Genomic_DNA"/>
</dbReference>
<feature type="region of interest" description="Disordered" evidence="1">
    <location>
        <begin position="194"/>
        <end position="217"/>
    </location>
</feature>
<accession>A0A2T5HXQ9</accession>
<protein>
    <submittedName>
        <fullName evidence="3">Integrase-like protein</fullName>
    </submittedName>
</protein>
<reference evidence="3 4" key="1">
    <citation type="submission" date="2018-04" db="EMBL/GenBank/DDBJ databases">
        <title>Active sludge and wastewater microbial communities from Klosterneuburg, Austria.</title>
        <authorList>
            <person name="Wagner M."/>
        </authorList>
    </citation>
    <scope>NUCLEOTIDE SEQUENCE [LARGE SCALE GENOMIC DNA]</scope>
    <source>
        <strain evidence="3 4">Nm49</strain>
    </source>
</reference>
<dbReference type="InterPro" id="IPR001584">
    <property type="entry name" value="Integrase_cat-core"/>
</dbReference>
<gene>
    <name evidence="3" type="ORF">C8R26_11818</name>
</gene>
<dbReference type="PANTHER" id="PTHR46889:SF4">
    <property type="entry name" value="TRANSPOSASE INSO FOR INSERTION SEQUENCE ELEMENT IS911B-RELATED"/>
    <property type="match status" value="1"/>
</dbReference>